<keyword evidence="2" id="KW-0479">Metal-binding</keyword>
<dbReference type="Gene3D" id="3.40.720.10">
    <property type="entry name" value="Alkaline Phosphatase, subunit A"/>
    <property type="match status" value="1"/>
</dbReference>
<keyword evidence="3" id="KW-0378">Hydrolase</keyword>
<name>A0ABT4E4T2_9BACL</name>
<evidence type="ECO:0000259" key="6">
    <source>
        <dbReference type="Pfam" id="PF00884"/>
    </source>
</evidence>
<dbReference type="InterPro" id="IPR024607">
    <property type="entry name" value="Sulfatase_CS"/>
</dbReference>
<evidence type="ECO:0000256" key="3">
    <source>
        <dbReference type="ARBA" id="ARBA00022801"/>
    </source>
</evidence>
<sequence length="485" mass="53739">MMKRQPNMIYILADDMGYGDISCLNENSKINTPNLDRLGQEGIIFTDAHSSSAVCTPSRYSILTGRYNWRSALKEGVLGGYSRSIIEQGRMTVADLLKQAGYYTACFGKWHLGLDWQKSGDTPAEVDFSKPIQNGPSDLGFDEFYGISASLDMPPYVYIENDKATQLPDRVTRNDDKKGFWREGPTAPDFRHEEVLPRLTQKVLDRIEQFGASSGSEPFFIYYPLPAPHTPILPTADFKGKSGTNLYGDFVLMCDDVIGLIMSKLESCGLADNTILVFTSDNGCSPSADYGELARVGHNPSYVFRGHKADIYEGGHRIPLLVRWPAQIAAGTIIEEPVCLVDFMATAADIAGLPLPDNAGEDSVSQLPLWLGQAREQPLREAIVHHSIDGSFSIRKGEWKLELCPGSGGWSDPMPGAEPEGTPSFQLYRLSEDIGERHNLAERHPEVVLELKELLTRFIKDGRSTPGKPQPNTGAPRWGQLHWMQ</sequence>
<gene>
    <name evidence="7" type="ORF">M5X09_27570</name>
</gene>
<evidence type="ECO:0000256" key="1">
    <source>
        <dbReference type="ARBA" id="ARBA00008779"/>
    </source>
</evidence>
<reference evidence="7 8" key="1">
    <citation type="submission" date="2022-05" db="EMBL/GenBank/DDBJ databases">
        <title>Genome Sequencing of Bee-Associated Microbes.</title>
        <authorList>
            <person name="Dunlap C."/>
        </authorList>
    </citation>
    <scope>NUCLEOTIDE SEQUENCE [LARGE SCALE GENOMIC DNA]</scope>
    <source>
        <strain evidence="7 8">NRRL NRS-1438</strain>
    </source>
</reference>
<dbReference type="InterPro" id="IPR000917">
    <property type="entry name" value="Sulfatase_N"/>
</dbReference>
<dbReference type="CDD" id="cd16143">
    <property type="entry name" value="ARS_like"/>
    <property type="match status" value="1"/>
</dbReference>
<dbReference type="EMBL" id="JAMDLW010000064">
    <property type="protein sequence ID" value="MCY9523363.1"/>
    <property type="molecule type" value="Genomic_DNA"/>
</dbReference>
<dbReference type="PANTHER" id="PTHR42693:SF53">
    <property type="entry name" value="ENDO-4-O-SULFATASE"/>
    <property type="match status" value="1"/>
</dbReference>
<accession>A0ABT4E4T2</accession>
<organism evidence="7 8">
    <name type="scientific">Paenibacillus apiarius</name>
    <dbReference type="NCBI Taxonomy" id="46240"/>
    <lineage>
        <taxon>Bacteria</taxon>
        <taxon>Bacillati</taxon>
        <taxon>Bacillota</taxon>
        <taxon>Bacilli</taxon>
        <taxon>Bacillales</taxon>
        <taxon>Paenibacillaceae</taxon>
        <taxon>Paenibacillus</taxon>
    </lineage>
</organism>
<dbReference type="PROSITE" id="PS00523">
    <property type="entry name" value="SULFATASE_1"/>
    <property type="match status" value="1"/>
</dbReference>
<evidence type="ECO:0000256" key="4">
    <source>
        <dbReference type="ARBA" id="ARBA00022837"/>
    </source>
</evidence>
<feature type="domain" description="Sulfatase N-terminal" evidence="6">
    <location>
        <begin position="6"/>
        <end position="352"/>
    </location>
</feature>
<dbReference type="PANTHER" id="PTHR42693">
    <property type="entry name" value="ARYLSULFATASE FAMILY MEMBER"/>
    <property type="match status" value="1"/>
</dbReference>
<proteinExistence type="inferred from homology"/>
<evidence type="ECO:0000256" key="2">
    <source>
        <dbReference type="ARBA" id="ARBA00022723"/>
    </source>
</evidence>
<dbReference type="RefSeq" id="WP_087435249.1">
    <property type="nucleotide sequence ID" value="NZ_JAMDLV010000023.1"/>
</dbReference>
<dbReference type="SUPFAM" id="SSF53649">
    <property type="entry name" value="Alkaline phosphatase-like"/>
    <property type="match status" value="1"/>
</dbReference>
<keyword evidence="8" id="KW-1185">Reference proteome</keyword>
<evidence type="ECO:0000256" key="5">
    <source>
        <dbReference type="SAM" id="MobiDB-lite"/>
    </source>
</evidence>
<dbReference type="InterPro" id="IPR050738">
    <property type="entry name" value="Sulfatase"/>
</dbReference>
<dbReference type="Proteomes" id="UP001207626">
    <property type="component" value="Unassembled WGS sequence"/>
</dbReference>
<evidence type="ECO:0000313" key="7">
    <source>
        <dbReference type="EMBL" id="MCY9523363.1"/>
    </source>
</evidence>
<protein>
    <submittedName>
        <fullName evidence="7">Arylsulfatase</fullName>
    </submittedName>
</protein>
<comment type="similarity">
    <text evidence="1">Belongs to the sulfatase family.</text>
</comment>
<evidence type="ECO:0000313" key="8">
    <source>
        <dbReference type="Proteomes" id="UP001207626"/>
    </source>
</evidence>
<dbReference type="InterPro" id="IPR017850">
    <property type="entry name" value="Alkaline_phosphatase_core_sf"/>
</dbReference>
<dbReference type="Pfam" id="PF00884">
    <property type="entry name" value="Sulfatase"/>
    <property type="match status" value="1"/>
</dbReference>
<keyword evidence="4" id="KW-0106">Calcium</keyword>
<dbReference type="Gene3D" id="3.30.1120.10">
    <property type="match status" value="1"/>
</dbReference>
<feature type="region of interest" description="Disordered" evidence="5">
    <location>
        <begin position="460"/>
        <end position="485"/>
    </location>
</feature>
<comment type="caution">
    <text evidence="7">The sequence shown here is derived from an EMBL/GenBank/DDBJ whole genome shotgun (WGS) entry which is preliminary data.</text>
</comment>